<organism evidence="2 3">
    <name type="scientific">Luteimonas yindakuii</name>
    <dbReference type="NCBI Taxonomy" id="2565782"/>
    <lineage>
        <taxon>Bacteria</taxon>
        <taxon>Pseudomonadati</taxon>
        <taxon>Pseudomonadota</taxon>
        <taxon>Gammaproteobacteria</taxon>
        <taxon>Lysobacterales</taxon>
        <taxon>Lysobacteraceae</taxon>
        <taxon>Luteimonas</taxon>
    </lineage>
</organism>
<keyword evidence="3" id="KW-1185">Reference proteome</keyword>
<dbReference type="Pfam" id="PF05960">
    <property type="entry name" value="DUF885"/>
    <property type="match status" value="1"/>
</dbReference>
<feature type="signal peptide" evidence="1">
    <location>
        <begin position="1"/>
        <end position="21"/>
    </location>
</feature>
<evidence type="ECO:0000313" key="3">
    <source>
        <dbReference type="Proteomes" id="UP000298681"/>
    </source>
</evidence>
<keyword evidence="1" id="KW-0732">Signal</keyword>
<sequence>MPIRFRVAPLGIALATALTLAACSTSPNPAGVPVASAGAQDERGVAAFFESFTDTWMRRQPSSATASGYFDDPAVQAEMDRQLTPQTRAFRQETVALAQRGLADLARFDRAAMDPTERVSAELMAWQLQSIVDGERHADFDFPLQQFSGANVNLPNLMTVVHPVRNAQDAGHYLARLRQFDARMDEATERSRELATRGILPPRFILEATIAQMRQFIAPAPAANPLVTTFKDRLASVEAIDDGTRHAHVADATAVVRDSVYPAWQRAIATLESQLPAATDDAGLWRFDGGAEAYAHHLRRFTSTSLGAEEIHEIGKREVARIEGEMDTILRSIGRTDGTVRERIDALRKDLAYSNDDAGRKAIMDDIETMMRDAERRADALFDIRPKTAVIAQPYPEYRWASAAASYTAPPLDGSRPGVYQMPLRPDRLTRFGLRTLVYHEAVPGHHFQVALSVENQALPKFRQTRALGGISAFSEGWALYAERLAAEEGWYEGDPEGRLGQLDAALFRARRLVADTGLHAMRWTRQQAIDYGIPPSEVDRYVVMPGQATSYMIGQLEIVRLRDKARDALGERFDPREFHNRVLLTGVVPLELLEREVDDYIAGASAP</sequence>
<feature type="chain" id="PRO_5021370223" evidence="1">
    <location>
        <begin position="22"/>
        <end position="608"/>
    </location>
</feature>
<dbReference type="InterPro" id="IPR010281">
    <property type="entry name" value="DUF885"/>
</dbReference>
<comment type="caution">
    <text evidence="2">The sequence shown here is derived from an EMBL/GenBank/DDBJ whole genome shotgun (WGS) entry which is preliminary data.</text>
</comment>
<dbReference type="PANTHER" id="PTHR33361:SF2">
    <property type="entry name" value="DUF885 DOMAIN-CONTAINING PROTEIN"/>
    <property type="match status" value="1"/>
</dbReference>
<name>A0A4Z1RAT6_9GAMM</name>
<dbReference type="PROSITE" id="PS51257">
    <property type="entry name" value="PROKAR_LIPOPROTEIN"/>
    <property type="match status" value="1"/>
</dbReference>
<accession>A0A4Z1RAT6</accession>
<protein>
    <submittedName>
        <fullName evidence="2">DUF885 domain-containing protein</fullName>
    </submittedName>
</protein>
<dbReference type="Proteomes" id="UP000298681">
    <property type="component" value="Unassembled WGS sequence"/>
</dbReference>
<evidence type="ECO:0000256" key="1">
    <source>
        <dbReference type="SAM" id="SignalP"/>
    </source>
</evidence>
<dbReference type="EMBL" id="SPUH01000001">
    <property type="protein sequence ID" value="TKS53868.1"/>
    <property type="molecule type" value="Genomic_DNA"/>
</dbReference>
<evidence type="ECO:0000313" key="2">
    <source>
        <dbReference type="EMBL" id="TKS53868.1"/>
    </source>
</evidence>
<reference evidence="2 3" key="1">
    <citation type="submission" date="2019-01" db="EMBL/GenBank/DDBJ databases">
        <authorList>
            <person name="Zhang S."/>
        </authorList>
    </citation>
    <scope>NUCLEOTIDE SEQUENCE [LARGE SCALE GENOMIC DNA]</scope>
    <source>
        <strain evidence="2 3">1626</strain>
    </source>
</reference>
<dbReference type="RefSeq" id="WP_134673253.1">
    <property type="nucleotide sequence ID" value="NZ_SPUH01000001.1"/>
</dbReference>
<proteinExistence type="predicted"/>
<gene>
    <name evidence="2" type="ORF">E4582_03150</name>
</gene>
<dbReference type="AlphaFoldDB" id="A0A4Z1RAT6"/>
<dbReference type="PANTHER" id="PTHR33361">
    <property type="entry name" value="GLR0591 PROTEIN"/>
    <property type="match status" value="1"/>
</dbReference>